<dbReference type="InterPro" id="IPR004087">
    <property type="entry name" value="KH_dom"/>
</dbReference>
<dbReference type="InterPro" id="IPR047275">
    <property type="entry name" value="KH-I_NOVA_rpt1"/>
</dbReference>
<dbReference type="SUPFAM" id="SSF54791">
    <property type="entry name" value="Eukaryotic type KH-domain (KH-domain type I)"/>
    <property type="match status" value="1"/>
</dbReference>
<dbReference type="GO" id="GO:0003723">
    <property type="term" value="F:RNA binding"/>
    <property type="evidence" value="ECO:0007669"/>
    <property type="project" value="UniProtKB-UniRule"/>
</dbReference>
<dbReference type="WBParaSite" id="PSAMB.scaffold2486size22939.g17978.t1">
    <property type="protein sequence ID" value="PSAMB.scaffold2486size22939.g17978.t1"/>
    <property type="gene ID" value="PSAMB.scaffold2486size22939.g17978"/>
</dbReference>
<proteinExistence type="predicted"/>
<dbReference type="CDD" id="cd22435">
    <property type="entry name" value="KH-I_NOVA_rpt1"/>
    <property type="match status" value="1"/>
</dbReference>
<feature type="domain" description="K Homology" evidence="4">
    <location>
        <begin position="44"/>
        <end position="117"/>
    </location>
</feature>
<sequence>MSATPERSLTEIAPASGQKRSFGDRGSGPASKKAHIATAESADDSVQVKVLVPTSAAGAIIGKGGESMRTLKSDSGCKVQMSKNQDIYPGTNERICLVKGKISAVMKVIEAMMDKIREKVDHKCPPDAFDHNGVERNKEVRYHFLLLQLLTNSCPLPIVVSVRSAVGDCTLTVFILSLQKIEKLNSHGSAVAERLVFKAS</sequence>
<dbReference type="Gene3D" id="3.30.1370.10">
    <property type="entry name" value="K Homology domain, type 1"/>
    <property type="match status" value="1"/>
</dbReference>
<dbReference type="PANTHER" id="PTHR10288">
    <property type="entry name" value="KH DOMAIN CONTAINING RNA BINDING PROTEIN"/>
    <property type="match status" value="1"/>
</dbReference>
<keyword evidence="2" id="KW-0694">RNA-binding</keyword>
<keyword evidence="5" id="KW-1185">Reference proteome</keyword>
<protein>
    <submittedName>
        <fullName evidence="6">K Homology domain-containing protein</fullName>
    </submittedName>
</protein>
<evidence type="ECO:0000256" key="3">
    <source>
        <dbReference type="SAM" id="MobiDB-lite"/>
    </source>
</evidence>
<evidence type="ECO:0000256" key="2">
    <source>
        <dbReference type="PROSITE-ProRule" id="PRU00117"/>
    </source>
</evidence>
<dbReference type="Proteomes" id="UP000887566">
    <property type="component" value="Unplaced"/>
</dbReference>
<dbReference type="InterPro" id="IPR004088">
    <property type="entry name" value="KH_dom_type_1"/>
</dbReference>
<evidence type="ECO:0000313" key="5">
    <source>
        <dbReference type="Proteomes" id="UP000887566"/>
    </source>
</evidence>
<name>A0A914VUB4_9BILA</name>
<accession>A0A914VUB4</accession>
<evidence type="ECO:0000256" key="1">
    <source>
        <dbReference type="ARBA" id="ARBA00022737"/>
    </source>
</evidence>
<reference evidence="6" key="1">
    <citation type="submission" date="2022-11" db="UniProtKB">
        <authorList>
            <consortium name="WormBaseParasite"/>
        </authorList>
    </citation>
    <scope>IDENTIFICATION</scope>
</reference>
<dbReference type="PROSITE" id="PS50084">
    <property type="entry name" value="KH_TYPE_1"/>
    <property type="match status" value="1"/>
</dbReference>
<organism evidence="5 6">
    <name type="scientific">Plectus sambesii</name>
    <dbReference type="NCBI Taxonomy" id="2011161"/>
    <lineage>
        <taxon>Eukaryota</taxon>
        <taxon>Metazoa</taxon>
        <taxon>Ecdysozoa</taxon>
        <taxon>Nematoda</taxon>
        <taxon>Chromadorea</taxon>
        <taxon>Plectida</taxon>
        <taxon>Plectina</taxon>
        <taxon>Plectoidea</taxon>
        <taxon>Plectidae</taxon>
        <taxon>Plectus</taxon>
    </lineage>
</organism>
<dbReference type="AlphaFoldDB" id="A0A914VUB4"/>
<evidence type="ECO:0000259" key="4">
    <source>
        <dbReference type="SMART" id="SM00322"/>
    </source>
</evidence>
<feature type="region of interest" description="Disordered" evidence="3">
    <location>
        <begin position="1"/>
        <end position="31"/>
    </location>
</feature>
<dbReference type="SMART" id="SM00322">
    <property type="entry name" value="KH"/>
    <property type="match status" value="1"/>
</dbReference>
<dbReference type="Pfam" id="PF00013">
    <property type="entry name" value="KH_1"/>
    <property type="match status" value="1"/>
</dbReference>
<evidence type="ECO:0000313" key="6">
    <source>
        <dbReference type="WBParaSite" id="PSAMB.scaffold2486size22939.g17978.t1"/>
    </source>
</evidence>
<dbReference type="InterPro" id="IPR036612">
    <property type="entry name" value="KH_dom_type_1_sf"/>
</dbReference>
<keyword evidence="1" id="KW-0677">Repeat</keyword>